<dbReference type="InterPro" id="IPR040922">
    <property type="entry name" value="Ribosomal_mL59_dom"/>
</dbReference>
<dbReference type="OrthoDB" id="18529at2759"/>
<feature type="domain" description="Large ribosomal subunit protein mL59" evidence="2">
    <location>
        <begin position="28"/>
        <end position="117"/>
    </location>
</feature>
<name>A0A9P6DKI0_PLEER</name>
<sequence length="141" mass="15949">MASSEVLSPGPKFSAPDHPVSPIADENHKHVASTSEASSEPELLIREAAEDGAWSAAVEWQGEFKRKVVSGAEIGSRLYAAKKRMFKGHRWERLLEKRKKKRVILMRDMAKRVASYKAYYHRRKPNPLKPARSAKAPKLPF</sequence>
<evidence type="ECO:0000313" key="4">
    <source>
        <dbReference type="Proteomes" id="UP000807025"/>
    </source>
</evidence>
<gene>
    <name evidence="3" type="ORF">BDN71DRAFT_1440232</name>
</gene>
<evidence type="ECO:0000256" key="1">
    <source>
        <dbReference type="SAM" id="MobiDB-lite"/>
    </source>
</evidence>
<comment type="caution">
    <text evidence="3">The sequence shown here is derived from an EMBL/GenBank/DDBJ whole genome shotgun (WGS) entry which is preliminary data.</text>
</comment>
<keyword evidence="4" id="KW-1185">Reference proteome</keyword>
<feature type="region of interest" description="Disordered" evidence="1">
    <location>
        <begin position="1"/>
        <end position="42"/>
    </location>
</feature>
<dbReference type="Pfam" id="PF18126">
    <property type="entry name" value="Mitoc_mL59"/>
    <property type="match status" value="1"/>
</dbReference>
<reference evidence="3" key="1">
    <citation type="submission" date="2020-11" db="EMBL/GenBank/DDBJ databases">
        <authorList>
            <consortium name="DOE Joint Genome Institute"/>
            <person name="Ahrendt S."/>
            <person name="Riley R."/>
            <person name="Andreopoulos W."/>
            <person name="Labutti K."/>
            <person name="Pangilinan J."/>
            <person name="Ruiz-Duenas F.J."/>
            <person name="Barrasa J.M."/>
            <person name="Sanchez-Garcia M."/>
            <person name="Camarero S."/>
            <person name="Miyauchi S."/>
            <person name="Serrano A."/>
            <person name="Linde D."/>
            <person name="Babiker R."/>
            <person name="Drula E."/>
            <person name="Ayuso-Fernandez I."/>
            <person name="Pacheco R."/>
            <person name="Padilla G."/>
            <person name="Ferreira P."/>
            <person name="Barriuso J."/>
            <person name="Kellner H."/>
            <person name="Castanera R."/>
            <person name="Alfaro M."/>
            <person name="Ramirez L."/>
            <person name="Pisabarro A.G."/>
            <person name="Kuo A."/>
            <person name="Tritt A."/>
            <person name="Lipzen A."/>
            <person name="He G."/>
            <person name="Yan M."/>
            <person name="Ng V."/>
            <person name="Cullen D."/>
            <person name="Martin F."/>
            <person name="Rosso M.-N."/>
            <person name="Henrissat B."/>
            <person name="Hibbett D."/>
            <person name="Martinez A.T."/>
            <person name="Grigoriev I.V."/>
        </authorList>
    </citation>
    <scope>NUCLEOTIDE SEQUENCE</scope>
    <source>
        <strain evidence="3">ATCC 90797</strain>
    </source>
</reference>
<dbReference type="EMBL" id="MU154526">
    <property type="protein sequence ID" value="KAF9500740.1"/>
    <property type="molecule type" value="Genomic_DNA"/>
</dbReference>
<protein>
    <recommendedName>
        <fullName evidence="2">Large ribosomal subunit protein mL59 domain-containing protein</fullName>
    </recommendedName>
</protein>
<feature type="region of interest" description="Disordered" evidence="1">
    <location>
        <begin position="121"/>
        <end position="141"/>
    </location>
</feature>
<accession>A0A9P6DKI0</accession>
<proteinExistence type="predicted"/>
<evidence type="ECO:0000313" key="3">
    <source>
        <dbReference type="EMBL" id="KAF9500740.1"/>
    </source>
</evidence>
<organism evidence="3 4">
    <name type="scientific">Pleurotus eryngii</name>
    <name type="common">Boletus of the steppes</name>
    <dbReference type="NCBI Taxonomy" id="5323"/>
    <lineage>
        <taxon>Eukaryota</taxon>
        <taxon>Fungi</taxon>
        <taxon>Dikarya</taxon>
        <taxon>Basidiomycota</taxon>
        <taxon>Agaricomycotina</taxon>
        <taxon>Agaricomycetes</taxon>
        <taxon>Agaricomycetidae</taxon>
        <taxon>Agaricales</taxon>
        <taxon>Pleurotineae</taxon>
        <taxon>Pleurotaceae</taxon>
        <taxon>Pleurotus</taxon>
    </lineage>
</organism>
<dbReference type="AlphaFoldDB" id="A0A9P6DKI0"/>
<dbReference type="Proteomes" id="UP000807025">
    <property type="component" value="Unassembled WGS sequence"/>
</dbReference>
<evidence type="ECO:0000259" key="2">
    <source>
        <dbReference type="Pfam" id="PF18126"/>
    </source>
</evidence>